<reference evidence="3" key="2">
    <citation type="submission" date="2023-06" db="EMBL/GenBank/DDBJ databases">
        <authorList>
            <person name="Ma L."/>
            <person name="Liu K.-W."/>
            <person name="Li Z."/>
            <person name="Hsiao Y.-Y."/>
            <person name="Qi Y."/>
            <person name="Fu T."/>
            <person name="Tang G."/>
            <person name="Zhang D."/>
            <person name="Sun W.-H."/>
            <person name="Liu D.-K."/>
            <person name="Li Y."/>
            <person name="Chen G.-Z."/>
            <person name="Liu X.-D."/>
            <person name="Liao X.-Y."/>
            <person name="Jiang Y.-T."/>
            <person name="Yu X."/>
            <person name="Hao Y."/>
            <person name="Huang J."/>
            <person name="Zhao X.-W."/>
            <person name="Ke S."/>
            <person name="Chen Y.-Y."/>
            <person name="Wu W.-L."/>
            <person name="Hsu J.-L."/>
            <person name="Lin Y.-F."/>
            <person name="Huang M.-D."/>
            <person name="Li C.-Y."/>
            <person name="Huang L."/>
            <person name="Wang Z.-W."/>
            <person name="Zhao X."/>
            <person name="Zhong W.-Y."/>
            <person name="Peng D.-H."/>
            <person name="Ahmad S."/>
            <person name="Lan S."/>
            <person name="Zhang J.-S."/>
            <person name="Tsai W.-C."/>
            <person name="Van De Peer Y."/>
            <person name="Liu Z.-J."/>
        </authorList>
    </citation>
    <scope>NUCLEOTIDE SEQUENCE</scope>
    <source>
        <strain evidence="3">SCP</strain>
        <tissue evidence="3">Leaves</tissue>
    </source>
</reference>
<sequence>MEFDCEESAYDFYNAHARLVGFNIRRSDASKSNGITRRHKFCCSKEGTKAIDKQKVKNPQPDTRTGCGAHMIISYQPSGTYQVIKFEPTHNHDIVPSPLRHNLRSHRKIEKIQASQVDVIDSSGLAPKTVVDLMSQQVGGRKNLGFTLNDVKNYLRTKRERRMENGIAGALIEYFKKKQKQNPSFFHSMQLDADEQITNVFWADARSIVDYAHFGDVLCFDTTYRTNNHGMPFAPFVGVTIIGKLLFLGVLCFMMRQPTHSFGYLKHFLKQCRGEVLKLFLQINQRQWLKQFQLLCLRLIIVFVYGI</sequence>
<name>A0AAV9BUX3_ACOGR</name>
<gene>
    <name evidence="3" type="ORF">QJS04_geneDACA014940</name>
</gene>
<protein>
    <submittedName>
        <fullName evidence="3">Protein FAR-RED IMPAIRED RESPONSE 1</fullName>
    </submittedName>
</protein>
<keyword evidence="1" id="KW-0812">Transmembrane</keyword>
<keyword evidence="4" id="KW-1185">Reference proteome</keyword>
<dbReference type="AlphaFoldDB" id="A0AAV9BUX3"/>
<evidence type="ECO:0000313" key="3">
    <source>
        <dbReference type="EMBL" id="KAK1280510.1"/>
    </source>
</evidence>
<keyword evidence="1" id="KW-0472">Membrane</keyword>
<feature type="transmembrane region" description="Helical" evidence="1">
    <location>
        <begin position="233"/>
        <end position="254"/>
    </location>
</feature>
<keyword evidence="1" id="KW-1133">Transmembrane helix</keyword>
<dbReference type="Pfam" id="PF03101">
    <property type="entry name" value="FAR1"/>
    <property type="match status" value="1"/>
</dbReference>
<evidence type="ECO:0000313" key="4">
    <source>
        <dbReference type="Proteomes" id="UP001179952"/>
    </source>
</evidence>
<dbReference type="EMBL" id="JAUJYN010000001">
    <property type="protein sequence ID" value="KAK1280510.1"/>
    <property type="molecule type" value="Genomic_DNA"/>
</dbReference>
<reference evidence="3" key="1">
    <citation type="journal article" date="2023" name="Nat. Commun.">
        <title>Diploid and tetraploid genomes of Acorus and the evolution of monocots.</title>
        <authorList>
            <person name="Ma L."/>
            <person name="Liu K.W."/>
            <person name="Li Z."/>
            <person name="Hsiao Y.Y."/>
            <person name="Qi Y."/>
            <person name="Fu T."/>
            <person name="Tang G.D."/>
            <person name="Zhang D."/>
            <person name="Sun W.H."/>
            <person name="Liu D.K."/>
            <person name="Li Y."/>
            <person name="Chen G.Z."/>
            <person name="Liu X.D."/>
            <person name="Liao X.Y."/>
            <person name="Jiang Y.T."/>
            <person name="Yu X."/>
            <person name="Hao Y."/>
            <person name="Huang J."/>
            <person name="Zhao X.W."/>
            <person name="Ke S."/>
            <person name="Chen Y.Y."/>
            <person name="Wu W.L."/>
            <person name="Hsu J.L."/>
            <person name="Lin Y.F."/>
            <person name="Huang M.D."/>
            <person name="Li C.Y."/>
            <person name="Huang L."/>
            <person name="Wang Z.W."/>
            <person name="Zhao X."/>
            <person name="Zhong W.Y."/>
            <person name="Peng D.H."/>
            <person name="Ahmad S."/>
            <person name="Lan S."/>
            <person name="Zhang J.S."/>
            <person name="Tsai W.C."/>
            <person name="Van de Peer Y."/>
            <person name="Liu Z.J."/>
        </authorList>
    </citation>
    <scope>NUCLEOTIDE SEQUENCE</scope>
    <source>
        <strain evidence="3">SCP</strain>
    </source>
</reference>
<dbReference type="PANTHER" id="PTHR47718">
    <property type="entry name" value="OS01G0519700 PROTEIN"/>
    <property type="match status" value="1"/>
</dbReference>
<organism evidence="3 4">
    <name type="scientific">Acorus gramineus</name>
    <name type="common">Dwarf sweet flag</name>
    <dbReference type="NCBI Taxonomy" id="55184"/>
    <lineage>
        <taxon>Eukaryota</taxon>
        <taxon>Viridiplantae</taxon>
        <taxon>Streptophyta</taxon>
        <taxon>Embryophyta</taxon>
        <taxon>Tracheophyta</taxon>
        <taxon>Spermatophyta</taxon>
        <taxon>Magnoliopsida</taxon>
        <taxon>Liliopsida</taxon>
        <taxon>Acoraceae</taxon>
        <taxon>Acorus</taxon>
    </lineage>
</organism>
<accession>A0AAV9BUX3</accession>
<dbReference type="Proteomes" id="UP001179952">
    <property type="component" value="Unassembled WGS sequence"/>
</dbReference>
<feature type="domain" description="FAR1" evidence="2">
    <location>
        <begin position="11"/>
        <end position="96"/>
    </location>
</feature>
<dbReference type="InterPro" id="IPR004330">
    <property type="entry name" value="FAR1_DNA_bnd_dom"/>
</dbReference>
<evidence type="ECO:0000259" key="2">
    <source>
        <dbReference type="Pfam" id="PF03101"/>
    </source>
</evidence>
<evidence type="ECO:0000256" key="1">
    <source>
        <dbReference type="SAM" id="Phobius"/>
    </source>
</evidence>
<comment type="caution">
    <text evidence="3">The sequence shown here is derived from an EMBL/GenBank/DDBJ whole genome shotgun (WGS) entry which is preliminary data.</text>
</comment>
<proteinExistence type="predicted"/>